<dbReference type="STRING" id="1261131.lam_337"/>
<dbReference type="Pfam" id="PF04069">
    <property type="entry name" value="OpuAC"/>
    <property type="match status" value="1"/>
</dbReference>
<accession>U6B7L2</accession>
<name>U6B7L2_9HYPH</name>
<dbReference type="Proteomes" id="UP000017862">
    <property type="component" value="Chromosome"/>
</dbReference>
<dbReference type="GO" id="GO:0043190">
    <property type="term" value="C:ATP-binding cassette (ABC) transporter complex"/>
    <property type="evidence" value="ECO:0007669"/>
    <property type="project" value="InterPro"/>
</dbReference>
<organism evidence="2 3">
    <name type="scientific">Candidatus Liberibacter americanus str. Sao Paulo</name>
    <dbReference type="NCBI Taxonomy" id="1261131"/>
    <lineage>
        <taxon>Bacteria</taxon>
        <taxon>Pseudomonadati</taxon>
        <taxon>Pseudomonadota</taxon>
        <taxon>Alphaproteobacteria</taxon>
        <taxon>Hyphomicrobiales</taxon>
        <taxon>Rhizobiaceae</taxon>
        <taxon>Liberibacter</taxon>
    </lineage>
</organism>
<dbReference type="SUPFAM" id="SSF53850">
    <property type="entry name" value="Periplasmic binding protein-like II"/>
    <property type="match status" value="1"/>
</dbReference>
<dbReference type="GO" id="GO:0022857">
    <property type="term" value="F:transmembrane transporter activity"/>
    <property type="evidence" value="ECO:0007669"/>
    <property type="project" value="InterPro"/>
</dbReference>
<reference evidence="2 3" key="1">
    <citation type="journal article" date="2014" name="Mol. Plant Microbe Interact.">
        <title>The complete genome sequence of Candidatus Liberibacter americanus, associated with citrus Huanglongbing.</title>
        <authorList>
            <person name="Wulff N.A."/>
            <person name="Zhang S."/>
            <person name="Setubal J.C."/>
            <person name="Almeida N.F."/>
            <person name="Martins E.C."/>
            <person name="Harakava R."/>
            <person name="Kumar D."/>
            <person name="Rangel L.T."/>
            <person name="Foissac X."/>
            <person name="Bove J."/>
            <person name="Gabriel D.W."/>
        </authorList>
    </citation>
    <scope>NUCLEOTIDE SEQUENCE [LARGE SCALE GENOMIC DNA]</scope>
    <source>
        <strain evidence="2 3">Sao Paulo</strain>
    </source>
</reference>
<dbReference type="eggNOG" id="COG2113">
    <property type="taxonomic scope" value="Bacteria"/>
</dbReference>
<dbReference type="GO" id="GO:0033265">
    <property type="term" value="F:choline binding"/>
    <property type="evidence" value="ECO:0007669"/>
    <property type="project" value="InterPro"/>
</dbReference>
<dbReference type="Gene3D" id="3.40.190.100">
    <property type="entry name" value="Glycine betaine-binding periplasmic protein, domain 2"/>
    <property type="match status" value="1"/>
</dbReference>
<evidence type="ECO:0000313" key="3">
    <source>
        <dbReference type="Proteomes" id="UP000017862"/>
    </source>
</evidence>
<dbReference type="HOGENOM" id="CLU_008673_1_1_5"/>
<proteinExistence type="predicted"/>
<gene>
    <name evidence="2" type="primary">proX</name>
    <name evidence="2" type="ORF">lam_337</name>
</gene>
<dbReference type="AlphaFoldDB" id="U6B7L2"/>
<dbReference type="CDD" id="cd13640">
    <property type="entry name" value="PBP2_ChoX"/>
    <property type="match status" value="1"/>
</dbReference>
<dbReference type="InterPro" id="IPR007210">
    <property type="entry name" value="ABC_Gly_betaine_transp_sub-bd"/>
</dbReference>
<dbReference type="EMBL" id="CP006604">
    <property type="protein sequence ID" value="AHA27707.1"/>
    <property type="molecule type" value="Genomic_DNA"/>
</dbReference>
<dbReference type="KEGG" id="lar:lam_337"/>
<dbReference type="Gene3D" id="3.40.190.10">
    <property type="entry name" value="Periplasmic binding protein-like II"/>
    <property type="match status" value="1"/>
</dbReference>
<dbReference type="GO" id="GO:0015871">
    <property type="term" value="P:choline transport"/>
    <property type="evidence" value="ECO:0007669"/>
    <property type="project" value="InterPro"/>
</dbReference>
<protein>
    <submittedName>
        <fullName evidence="2">L-proline glycine betaine binding ABC transporter protein ProX</fullName>
    </submittedName>
</protein>
<feature type="domain" description="ABC-type glycine betaine transport system substrate-binding" evidence="1">
    <location>
        <begin position="30"/>
        <end position="278"/>
    </location>
</feature>
<keyword evidence="3" id="KW-1185">Reference proteome</keyword>
<dbReference type="RefSeq" id="WP_007556966.1">
    <property type="nucleotide sequence ID" value="NC_022793.1"/>
</dbReference>
<dbReference type="GO" id="GO:0042597">
    <property type="term" value="C:periplasmic space"/>
    <property type="evidence" value="ECO:0007669"/>
    <property type="project" value="InterPro"/>
</dbReference>
<dbReference type="PATRIC" id="fig|1261131.3.peg.325"/>
<sequence>MIYRIIYSICFYFILHSVICYAKEPEYCHTVRFSDTGWTDISATTAVTSVILEEILGYKTDVKLLSIPVTFRSLKNKDIDVFMGYWSPSMEKSFSSYIKDGSVQLVTKNLQGAKYMLAVNDVGYELGIRSYQDIEKYKDKLGYKIYGIDPGNSGNQRILDMINNDKFSLKNFKLVEASEQATFSQVRRSQKIGVPIVFLCWEPNPINLDLNIHYLSGGDDIPGFGEAVVYTVASTYYLDKCYNVATLLKNIKFTVAIENEMMQRILKNKKDPKSVGRELIRSNINLLNDWLVGVKDFNGHDPTHKFEQFIRN</sequence>
<dbReference type="InterPro" id="IPR017783">
    <property type="entry name" value="ABC_choline_sub-bd"/>
</dbReference>
<evidence type="ECO:0000259" key="1">
    <source>
        <dbReference type="Pfam" id="PF04069"/>
    </source>
</evidence>
<evidence type="ECO:0000313" key="2">
    <source>
        <dbReference type="EMBL" id="AHA27707.1"/>
    </source>
</evidence>